<dbReference type="PANTHER" id="PTHR47027:SF20">
    <property type="entry name" value="REVERSE TRANSCRIPTASE-LIKE PROTEIN WITH RNA-DIRECTED DNA POLYMERASE DOMAIN"/>
    <property type="match status" value="1"/>
</dbReference>
<dbReference type="WBParaSite" id="SPAL_0001748400.1">
    <property type="protein sequence ID" value="SPAL_0001748400.1"/>
    <property type="gene ID" value="SPAL_0001748400"/>
</dbReference>
<reference evidence="3" key="1">
    <citation type="submission" date="2017-02" db="UniProtKB">
        <authorList>
            <consortium name="WormBaseParasite"/>
        </authorList>
    </citation>
    <scope>IDENTIFICATION</scope>
</reference>
<dbReference type="PANTHER" id="PTHR47027">
    <property type="entry name" value="REVERSE TRANSCRIPTASE DOMAIN-CONTAINING PROTEIN"/>
    <property type="match status" value="1"/>
</dbReference>
<organism evidence="2 3">
    <name type="scientific">Strongyloides papillosus</name>
    <name type="common">Intestinal threadworm</name>
    <dbReference type="NCBI Taxonomy" id="174720"/>
    <lineage>
        <taxon>Eukaryota</taxon>
        <taxon>Metazoa</taxon>
        <taxon>Ecdysozoa</taxon>
        <taxon>Nematoda</taxon>
        <taxon>Chromadorea</taxon>
        <taxon>Rhabditida</taxon>
        <taxon>Tylenchina</taxon>
        <taxon>Panagrolaimomorpha</taxon>
        <taxon>Strongyloidoidea</taxon>
        <taxon>Strongyloididae</taxon>
        <taxon>Strongyloides</taxon>
    </lineage>
</organism>
<protein>
    <submittedName>
        <fullName evidence="3">Reverse transcriptase domain-containing protein</fullName>
    </submittedName>
</protein>
<feature type="domain" description="Reverse transcriptase" evidence="1">
    <location>
        <begin position="1"/>
        <end position="152"/>
    </location>
</feature>
<sequence length="271" mass="31461">MYDLNIDGYIISTVETIQKETKFADIDNKYNIPIQRGVGQGDSMSPSSFLIIMEHIVREFASKLRKEKIKCFQMNGNDTGVIAFADDTCLIGESEEDAQKMLVLFEIIVKKHGLVLHPMKTELMCLDEVKIKSLDGIKIKQVQQFTYLGAQVSFSNQEYKEVLVRKKKMWSAYHLYKNEWKRLKDKDKRRLTVQILFLIATYGAQAWQLLKNTPKQLQSTINHIWKCLNNNDINTSKLPSVEDKILKLKLRFMGHQIWKKDGLAKRMVEGI</sequence>
<proteinExistence type="predicted"/>
<dbReference type="STRING" id="174720.A0A0N5CI22"/>
<accession>A0A0N5CI22</accession>
<dbReference type="SUPFAM" id="SSF56672">
    <property type="entry name" value="DNA/RNA polymerases"/>
    <property type="match status" value="1"/>
</dbReference>
<name>A0A0N5CI22_STREA</name>
<dbReference type="Proteomes" id="UP000046392">
    <property type="component" value="Unplaced"/>
</dbReference>
<evidence type="ECO:0000259" key="1">
    <source>
        <dbReference type="PROSITE" id="PS50878"/>
    </source>
</evidence>
<keyword evidence="2" id="KW-1185">Reference proteome</keyword>
<evidence type="ECO:0000313" key="3">
    <source>
        <dbReference type="WBParaSite" id="SPAL_0001748400.1"/>
    </source>
</evidence>
<dbReference type="AlphaFoldDB" id="A0A0N5CI22"/>
<dbReference type="Pfam" id="PF00078">
    <property type="entry name" value="RVT_1"/>
    <property type="match status" value="1"/>
</dbReference>
<dbReference type="InterPro" id="IPR043502">
    <property type="entry name" value="DNA/RNA_pol_sf"/>
</dbReference>
<evidence type="ECO:0000313" key="2">
    <source>
        <dbReference type="Proteomes" id="UP000046392"/>
    </source>
</evidence>
<dbReference type="PROSITE" id="PS50878">
    <property type="entry name" value="RT_POL"/>
    <property type="match status" value="1"/>
</dbReference>
<dbReference type="InterPro" id="IPR000477">
    <property type="entry name" value="RT_dom"/>
</dbReference>